<dbReference type="AlphaFoldDB" id="A0A1L9VXU3"/>
<evidence type="ECO:0000313" key="3">
    <source>
        <dbReference type="Proteomes" id="UP000184300"/>
    </source>
</evidence>
<feature type="transmembrane region" description="Helical" evidence="1">
    <location>
        <begin position="7"/>
        <end position="25"/>
    </location>
</feature>
<dbReference type="Proteomes" id="UP000184300">
    <property type="component" value="Unassembled WGS sequence"/>
</dbReference>
<proteinExistence type="predicted"/>
<protein>
    <submittedName>
        <fullName evidence="2">Uncharacterized protein</fullName>
    </submittedName>
</protein>
<dbReference type="GeneID" id="34465940"/>
<evidence type="ECO:0000313" key="2">
    <source>
        <dbReference type="EMBL" id="OJJ88734.1"/>
    </source>
</evidence>
<accession>A0A1L9VXU3</accession>
<gene>
    <name evidence="2" type="ORF">ASPGLDRAFT_735325</name>
</gene>
<keyword evidence="3" id="KW-1185">Reference proteome</keyword>
<keyword evidence="1" id="KW-0472">Membrane</keyword>
<dbReference type="EMBL" id="KV878889">
    <property type="protein sequence ID" value="OJJ88734.1"/>
    <property type="molecule type" value="Genomic_DNA"/>
</dbReference>
<keyword evidence="1" id="KW-0812">Transmembrane</keyword>
<dbReference type="RefSeq" id="XP_022405410.1">
    <property type="nucleotide sequence ID" value="XM_022549680.1"/>
</dbReference>
<evidence type="ECO:0000256" key="1">
    <source>
        <dbReference type="SAM" id="Phobius"/>
    </source>
</evidence>
<sequence length="89" mass="10285">MLTVIRWGTWCPLAMTVFWTFGMIVRRSTTFCPGLLTMRKMPPGRCLVSCPGSELWFEAVKILAVEGRRWPSTWVSAEDFKMEVPHCLF</sequence>
<dbReference type="VEuPathDB" id="FungiDB:ASPGLDRAFT_735325"/>
<organism evidence="2 3">
    <name type="scientific">Aspergillus glaucus CBS 516.65</name>
    <dbReference type="NCBI Taxonomy" id="1160497"/>
    <lineage>
        <taxon>Eukaryota</taxon>
        <taxon>Fungi</taxon>
        <taxon>Dikarya</taxon>
        <taxon>Ascomycota</taxon>
        <taxon>Pezizomycotina</taxon>
        <taxon>Eurotiomycetes</taxon>
        <taxon>Eurotiomycetidae</taxon>
        <taxon>Eurotiales</taxon>
        <taxon>Aspergillaceae</taxon>
        <taxon>Aspergillus</taxon>
        <taxon>Aspergillus subgen. Aspergillus</taxon>
    </lineage>
</organism>
<reference evidence="3" key="1">
    <citation type="journal article" date="2017" name="Genome Biol.">
        <title>Comparative genomics reveals high biological diversity and specific adaptations in the industrially and medically important fungal genus Aspergillus.</title>
        <authorList>
            <person name="de Vries R.P."/>
            <person name="Riley R."/>
            <person name="Wiebenga A."/>
            <person name="Aguilar-Osorio G."/>
            <person name="Amillis S."/>
            <person name="Uchima C.A."/>
            <person name="Anderluh G."/>
            <person name="Asadollahi M."/>
            <person name="Askin M."/>
            <person name="Barry K."/>
            <person name="Battaglia E."/>
            <person name="Bayram O."/>
            <person name="Benocci T."/>
            <person name="Braus-Stromeyer S.A."/>
            <person name="Caldana C."/>
            <person name="Canovas D."/>
            <person name="Cerqueira G.C."/>
            <person name="Chen F."/>
            <person name="Chen W."/>
            <person name="Choi C."/>
            <person name="Clum A."/>
            <person name="Dos Santos R.A."/>
            <person name="Damasio A.R."/>
            <person name="Diallinas G."/>
            <person name="Emri T."/>
            <person name="Fekete E."/>
            <person name="Flipphi M."/>
            <person name="Freyberg S."/>
            <person name="Gallo A."/>
            <person name="Gournas C."/>
            <person name="Habgood R."/>
            <person name="Hainaut M."/>
            <person name="Harispe M.L."/>
            <person name="Henrissat B."/>
            <person name="Hilden K.S."/>
            <person name="Hope R."/>
            <person name="Hossain A."/>
            <person name="Karabika E."/>
            <person name="Karaffa L."/>
            <person name="Karanyi Z."/>
            <person name="Krasevec N."/>
            <person name="Kuo A."/>
            <person name="Kusch H."/>
            <person name="LaButti K."/>
            <person name="Lagendijk E.L."/>
            <person name="Lapidus A."/>
            <person name="Levasseur A."/>
            <person name="Lindquist E."/>
            <person name="Lipzen A."/>
            <person name="Logrieco A.F."/>
            <person name="MacCabe A."/>
            <person name="Maekelae M.R."/>
            <person name="Malavazi I."/>
            <person name="Melin P."/>
            <person name="Meyer V."/>
            <person name="Mielnichuk N."/>
            <person name="Miskei M."/>
            <person name="Molnar A.P."/>
            <person name="Mule G."/>
            <person name="Ngan C.Y."/>
            <person name="Orejas M."/>
            <person name="Orosz E."/>
            <person name="Ouedraogo J.P."/>
            <person name="Overkamp K.M."/>
            <person name="Park H.-S."/>
            <person name="Perrone G."/>
            <person name="Piumi F."/>
            <person name="Punt P.J."/>
            <person name="Ram A.F."/>
            <person name="Ramon A."/>
            <person name="Rauscher S."/>
            <person name="Record E."/>
            <person name="Riano-Pachon D.M."/>
            <person name="Robert V."/>
            <person name="Roehrig J."/>
            <person name="Ruller R."/>
            <person name="Salamov A."/>
            <person name="Salih N.S."/>
            <person name="Samson R.A."/>
            <person name="Sandor E."/>
            <person name="Sanguinetti M."/>
            <person name="Schuetze T."/>
            <person name="Sepcic K."/>
            <person name="Shelest E."/>
            <person name="Sherlock G."/>
            <person name="Sophianopoulou V."/>
            <person name="Squina F.M."/>
            <person name="Sun H."/>
            <person name="Susca A."/>
            <person name="Todd R.B."/>
            <person name="Tsang A."/>
            <person name="Unkles S.E."/>
            <person name="van de Wiele N."/>
            <person name="van Rossen-Uffink D."/>
            <person name="Oliveira J.V."/>
            <person name="Vesth T.C."/>
            <person name="Visser J."/>
            <person name="Yu J.-H."/>
            <person name="Zhou M."/>
            <person name="Andersen M.R."/>
            <person name="Archer D.B."/>
            <person name="Baker S.E."/>
            <person name="Benoit I."/>
            <person name="Brakhage A.A."/>
            <person name="Braus G.H."/>
            <person name="Fischer R."/>
            <person name="Frisvad J.C."/>
            <person name="Goldman G.H."/>
            <person name="Houbraken J."/>
            <person name="Oakley B."/>
            <person name="Pocsi I."/>
            <person name="Scazzocchio C."/>
            <person name="Seiboth B."/>
            <person name="vanKuyk P.A."/>
            <person name="Wortman J."/>
            <person name="Dyer P.S."/>
            <person name="Grigoriev I.V."/>
        </authorList>
    </citation>
    <scope>NUCLEOTIDE SEQUENCE [LARGE SCALE GENOMIC DNA]</scope>
    <source>
        <strain evidence="3">CBS 516.65</strain>
    </source>
</reference>
<name>A0A1L9VXU3_ASPGL</name>
<keyword evidence="1" id="KW-1133">Transmembrane helix</keyword>